<evidence type="ECO:0000313" key="3">
    <source>
        <dbReference type="Proteomes" id="UP000236333"/>
    </source>
</evidence>
<feature type="compositionally biased region" description="Polar residues" evidence="1">
    <location>
        <begin position="31"/>
        <end position="43"/>
    </location>
</feature>
<evidence type="ECO:0000256" key="1">
    <source>
        <dbReference type="SAM" id="MobiDB-lite"/>
    </source>
</evidence>
<feature type="region of interest" description="Disordered" evidence="1">
    <location>
        <begin position="1"/>
        <end position="125"/>
    </location>
</feature>
<protein>
    <submittedName>
        <fullName evidence="2">Intraflagellar transport protein 46</fullName>
    </submittedName>
</protein>
<evidence type="ECO:0000313" key="2">
    <source>
        <dbReference type="EMBL" id="PNH01483.1"/>
    </source>
</evidence>
<keyword evidence="2" id="KW-0282">Flagellum</keyword>
<dbReference type="EMBL" id="PGGS01000881">
    <property type="protein sequence ID" value="PNH01483.1"/>
    <property type="molecule type" value="Genomic_DNA"/>
</dbReference>
<name>A0A2J7ZMI8_9CHLO</name>
<organism evidence="2 3">
    <name type="scientific">Tetrabaena socialis</name>
    <dbReference type="NCBI Taxonomy" id="47790"/>
    <lineage>
        <taxon>Eukaryota</taxon>
        <taxon>Viridiplantae</taxon>
        <taxon>Chlorophyta</taxon>
        <taxon>core chlorophytes</taxon>
        <taxon>Chlorophyceae</taxon>
        <taxon>CS clade</taxon>
        <taxon>Chlamydomonadales</taxon>
        <taxon>Tetrabaenaceae</taxon>
        <taxon>Tetrabaena</taxon>
    </lineage>
</organism>
<gene>
    <name evidence="2" type="ORF">TSOC_012636</name>
</gene>
<keyword evidence="2" id="KW-0969">Cilium</keyword>
<dbReference type="Proteomes" id="UP000236333">
    <property type="component" value="Unassembled WGS sequence"/>
</dbReference>
<keyword evidence="2" id="KW-0966">Cell projection</keyword>
<keyword evidence="3" id="KW-1185">Reference proteome</keyword>
<accession>A0A2J7ZMI8</accession>
<dbReference type="AlphaFoldDB" id="A0A2J7ZMI8"/>
<proteinExistence type="predicted"/>
<sequence length="125" mass="13129">MAERGGNGGDMDDSFYREDEGYSGELGEDQFQGTARSTVVQNQPHDEEVNLSESESFAGGDEPPNVPRDASLIESHDMDDGPAAPARTISPEAYDNNAAKHGGTGTSGEWARQTRQANGGLVGAG</sequence>
<dbReference type="OrthoDB" id="2119217at2759"/>
<comment type="caution">
    <text evidence="2">The sequence shown here is derived from an EMBL/GenBank/DDBJ whole genome shotgun (WGS) entry which is preliminary data.</text>
</comment>
<reference evidence="2 3" key="1">
    <citation type="journal article" date="2017" name="Mol. Biol. Evol.">
        <title>The 4-celled Tetrabaena socialis nuclear genome reveals the essential components for genetic control of cell number at the origin of multicellularity in the volvocine lineage.</title>
        <authorList>
            <person name="Featherston J."/>
            <person name="Arakaki Y."/>
            <person name="Hanschen E.R."/>
            <person name="Ferris P.J."/>
            <person name="Michod R.E."/>
            <person name="Olson B.J.S.C."/>
            <person name="Nozaki H."/>
            <person name="Durand P.M."/>
        </authorList>
    </citation>
    <scope>NUCLEOTIDE SEQUENCE [LARGE SCALE GENOMIC DNA]</scope>
    <source>
        <strain evidence="2 3">NIES-571</strain>
    </source>
</reference>